<geneLocation type="plasmid" evidence="1">
    <name>unnaned</name>
</geneLocation>
<dbReference type="RefSeq" id="WP_222535032.1">
    <property type="nucleotide sequence ID" value="NZ_CP157803.1"/>
</dbReference>
<organism evidence="1">
    <name type="scientific">Marinobacter sp. MMG032</name>
    <dbReference type="NCBI Taxonomy" id="3158548"/>
    <lineage>
        <taxon>Bacteria</taxon>
        <taxon>Pseudomonadati</taxon>
        <taxon>Pseudomonadota</taxon>
        <taxon>Gammaproteobacteria</taxon>
        <taxon>Pseudomonadales</taxon>
        <taxon>Marinobacteraceae</taxon>
        <taxon>Marinobacter</taxon>
    </lineage>
</organism>
<dbReference type="KEGG" id="mamm:ABNF92_19555"/>
<protein>
    <submittedName>
        <fullName evidence="1">Uncharacterized protein</fullName>
    </submittedName>
</protein>
<keyword evidence="1" id="KW-0614">Plasmid</keyword>
<dbReference type="EMBL" id="CP157803">
    <property type="protein sequence ID" value="XBQ21605.1"/>
    <property type="molecule type" value="Genomic_DNA"/>
</dbReference>
<sequence length="116" mass="12995">MNENAKKRWGRGAPVHPTDANIVSTWRRLMTDGGALPLSDALKSLNQDLGTNYRHDRITAWEQALGGRKPNVQVYEYMLSVVIPLLLEQWKRGEINEGDIVAAVALPRTDSEVRGE</sequence>
<dbReference type="AlphaFoldDB" id="A0AAU7MT44"/>
<gene>
    <name evidence="1" type="ORF">ABNF92_19555</name>
</gene>
<name>A0AAU7MT44_9GAMM</name>
<reference evidence="1" key="1">
    <citation type="submission" date="2024-05" db="EMBL/GenBank/DDBJ databases">
        <title>Draft Genome Sequences of Flagellimonas sp. MMG031 and Marinobacter sp. MMG032 Isolated from the dinoflagellate Symbiodinium pilosum.</title>
        <authorList>
            <person name="Shikuma N.J."/>
            <person name="Farrell M.V."/>
        </authorList>
    </citation>
    <scope>NUCLEOTIDE SEQUENCE</scope>
    <source>
        <strain evidence="1">MMG032</strain>
        <plasmid evidence="1">unnaned</plasmid>
    </source>
</reference>
<accession>A0AAU7MT44</accession>
<evidence type="ECO:0000313" key="1">
    <source>
        <dbReference type="EMBL" id="XBQ21605.1"/>
    </source>
</evidence>
<proteinExistence type="predicted"/>